<dbReference type="InterPro" id="IPR016195">
    <property type="entry name" value="Pol/histidinol_Pase-like"/>
</dbReference>
<organism evidence="2 3">
    <name type="scientific">Bacteroides faecis</name>
    <dbReference type="NCBI Taxonomy" id="674529"/>
    <lineage>
        <taxon>Bacteria</taxon>
        <taxon>Pseudomonadati</taxon>
        <taxon>Bacteroidota</taxon>
        <taxon>Bacteroidia</taxon>
        <taxon>Bacteroidales</taxon>
        <taxon>Bacteroidaceae</taxon>
        <taxon>Bacteroides</taxon>
    </lineage>
</organism>
<evidence type="ECO:0000259" key="1">
    <source>
        <dbReference type="SMART" id="SM00481"/>
    </source>
</evidence>
<dbReference type="PANTHER" id="PTHR42924">
    <property type="entry name" value="EXONUCLEASE"/>
    <property type="match status" value="1"/>
</dbReference>
<dbReference type="Proteomes" id="UP001060104">
    <property type="component" value="Chromosome"/>
</dbReference>
<dbReference type="InterPro" id="IPR038729">
    <property type="entry name" value="Rad50/SbcC_AAA"/>
</dbReference>
<dbReference type="Pfam" id="PF13476">
    <property type="entry name" value="AAA_23"/>
    <property type="match status" value="1"/>
</dbReference>
<accession>A0ABY5T2N6</accession>
<dbReference type="EMBL" id="CP103141">
    <property type="protein sequence ID" value="UVQ72154.1"/>
    <property type="molecule type" value="Genomic_DNA"/>
</dbReference>
<name>A0ABY5T2N6_9BACE</name>
<dbReference type="InterPro" id="IPR052018">
    <property type="entry name" value="PHP_domain"/>
</dbReference>
<dbReference type="Gene3D" id="3.40.50.300">
    <property type="entry name" value="P-loop containing nucleotide triphosphate hydrolases"/>
    <property type="match status" value="1"/>
</dbReference>
<feature type="domain" description="Polymerase/histidinol phosphatase N-terminal" evidence="1">
    <location>
        <begin position="11"/>
        <end position="76"/>
    </location>
</feature>
<dbReference type="Pfam" id="PF02811">
    <property type="entry name" value="PHP"/>
    <property type="match status" value="1"/>
</dbReference>
<reference evidence="2" key="1">
    <citation type="submission" date="2022-08" db="EMBL/GenBank/DDBJ databases">
        <title>Genome Sequencing of Bacteroides fragilis Group Isolates with Nanopore Technology.</title>
        <authorList>
            <person name="Tisza M.J."/>
            <person name="Smith D."/>
            <person name="Dekker J.P."/>
        </authorList>
    </citation>
    <scope>NUCLEOTIDE SEQUENCE</scope>
    <source>
        <strain evidence="2">BFG-527</strain>
    </source>
</reference>
<dbReference type="InterPro" id="IPR004013">
    <property type="entry name" value="PHP_dom"/>
</dbReference>
<dbReference type="InterPro" id="IPR003141">
    <property type="entry name" value="Pol/His_phosphatase_N"/>
</dbReference>
<dbReference type="SUPFAM" id="SSF89550">
    <property type="entry name" value="PHP domain-like"/>
    <property type="match status" value="1"/>
</dbReference>
<evidence type="ECO:0000313" key="2">
    <source>
        <dbReference type="EMBL" id="UVQ72154.1"/>
    </source>
</evidence>
<dbReference type="SUPFAM" id="SSF52540">
    <property type="entry name" value="P-loop containing nucleoside triphosphate hydrolases"/>
    <property type="match status" value="1"/>
</dbReference>
<dbReference type="PANTHER" id="PTHR42924:SF3">
    <property type="entry name" value="POLYMERASE_HISTIDINOL PHOSPHATASE N-TERMINAL DOMAIN-CONTAINING PROTEIN"/>
    <property type="match status" value="1"/>
</dbReference>
<dbReference type="Gene3D" id="3.20.20.140">
    <property type="entry name" value="Metal-dependent hydrolases"/>
    <property type="match status" value="1"/>
</dbReference>
<keyword evidence="3" id="KW-1185">Reference proteome</keyword>
<evidence type="ECO:0000313" key="3">
    <source>
        <dbReference type="Proteomes" id="UP001060104"/>
    </source>
</evidence>
<dbReference type="SMART" id="SM00481">
    <property type="entry name" value="POLIIIAc"/>
    <property type="match status" value="1"/>
</dbReference>
<gene>
    <name evidence="2" type="ORF">NXY30_13710</name>
</gene>
<proteinExistence type="predicted"/>
<sequence>MKDIGSIWNKWDLHIHSDASDGKMNCQEIIDKAKEEKLSVIALTDHHTVKNIDKIKELAKLNDIIVLSGIEFRTEYGQKSVHMIGLFPDNYNDIDLDGKFLTENILNPLGLSESMIIQKGKEADGTKDKSDEYYFKKGIFLVQVDFKTAANLIHQYGGIVTVHAGSKSNSIDEEMKHDGTSKKNVSIYDSLGPVKDELFKGGYIDICEIRNEKDGKEFYKSEFCKPSITASDAHEKSVIGLGSCWVKAEKNFNGLKQILNEPERVNFNNPEILERVESNPLKFIKQIKIKRTANATMNEIWYDNIEIELNPGLVAIIGNKGSGKSAITDIISLCANTHNDEFSFLNKYKFRSPKPYDRSKQIQAQIVWADNSCSDWITLDSSCDKTAHVFTTDYYSIFYR</sequence>
<protein>
    <submittedName>
        <fullName evidence="2">PHP domain-containing protein</fullName>
    </submittedName>
</protein>
<dbReference type="InterPro" id="IPR027417">
    <property type="entry name" value="P-loop_NTPase"/>
</dbReference>